<evidence type="ECO:0000313" key="3">
    <source>
        <dbReference type="Proteomes" id="UP001215280"/>
    </source>
</evidence>
<proteinExistence type="predicted"/>
<name>A0AAD7MJ95_9AGAR</name>
<feature type="region of interest" description="Disordered" evidence="1">
    <location>
        <begin position="141"/>
        <end position="213"/>
    </location>
</feature>
<reference evidence="2" key="1">
    <citation type="submission" date="2023-03" db="EMBL/GenBank/DDBJ databases">
        <title>Massive genome expansion in bonnet fungi (Mycena s.s.) driven by repeated elements and novel gene families across ecological guilds.</title>
        <authorList>
            <consortium name="Lawrence Berkeley National Laboratory"/>
            <person name="Harder C.B."/>
            <person name="Miyauchi S."/>
            <person name="Viragh M."/>
            <person name="Kuo A."/>
            <person name="Thoen E."/>
            <person name="Andreopoulos B."/>
            <person name="Lu D."/>
            <person name="Skrede I."/>
            <person name="Drula E."/>
            <person name="Henrissat B."/>
            <person name="Morin E."/>
            <person name="Kohler A."/>
            <person name="Barry K."/>
            <person name="LaButti K."/>
            <person name="Morin E."/>
            <person name="Salamov A."/>
            <person name="Lipzen A."/>
            <person name="Mereny Z."/>
            <person name="Hegedus B."/>
            <person name="Baldrian P."/>
            <person name="Stursova M."/>
            <person name="Weitz H."/>
            <person name="Taylor A."/>
            <person name="Grigoriev I.V."/>
            <person name="Nagy L.G."/>
            <person name="Martin F."/>
            <person name="Kauserud H."/>
        </authorList>
    </citation>
    <scope>NUCLEOTIDE SEQUENCE</scope>
    <source>
        <strain evidence="2">CBHHK188m</strain>
    </source>
</reference>
<feature type="region of interest" description="Disordered" evidence="1">
    <location>
        <begin position="41"/>
        <end position="63"/>
    </location>
</feature>
<dbReference type="Proteomes" id="UP001215280">
    <property type="component" value="Unassembled WGS sequence"/>
</dbReference>
<feature type="compositionally biased region" description="Basic and acidic residues" evidence="1">
    <location>
        <begin position="43"/>
        <end position="59"/>
    </location>
</feature>
<dbReference type="AlphaFoldDB" id="A0AAD7MJ95"/>
<evidence type="ECO:0000256" key="1">
    <source>
        <dbReference type="SAM" id="MobiDB-lite"/>
    </source>
</evidence>
<protein>
    <submittedName>
        <fullName evidence="2">Uncharacterized protein</fullName>
    </submittedName>
</protein>
<dbReference type="EMBL" id="JARJLG010000283">
    <property type="protein sequence ID" value="KAJ7720139.1"/>
    <property type="molecule type" value="Genomic_DNA"/>
</dbReference>
<gene>
    <name evidence="2" type="ORF">DFH07DRAFT_784486</name>
</gene>
<accession>A0AAD7MJ95</accession>
<feature type="compositionally biased region" description="Gly residues" evidence="1">
    <location>
        <begin position="168"/>
        <end position="204"/>
    </location>
</feature>
<keyword evidence="3" id="KW-1185">Reference proteome</keyword>
<sequence>MWIPGALDFAPGVPVWIEGSYLGVMTFDVFRIWGPSLPAATSVHDRSDKGNEEERDQHAQHKASSTLMCADEDHCDMAMVAGDDSESAMMVRTCGAQWQFPKVGKQVDGWGGCRLGMLGWRGLCSSAIWDGSVDVRVGDEGKGDGGACVDIGVAGAGGEPGRDPDSEGPGGGGPGRDPDGEGPGGGGPGSGGPGGGDGSGGGVRGEGEGGARL</sequence>
<organism evidence="2 3">
    <name type="scientific">Mycena maculata</name>
    <dbReference type="NCBI Taxonomy" id="230809"/>
    <lineage>
        <taxon>Eukaryota</taxon>
        <taxon>Fungi</taxon>
        <taxon>Dikarya</taxon>
        <taxon>Basidiomycota</taxon>
        <taxon>Agaricomycotina</taxon>
        <taxon>Agaricomycetes</taxon>
        <taxon>Agaricomycetidae</taxon>
        <taxon>Agaricales</taxon>
        <taxon>Marasmiineae</taxon>
        <taxon>Mycenaceae</taxon>
        <taxon>Mycena</taxon>
    </lineage>
</organism>
<comment type="caution">
    <text evidence="2">The sequence shown here is derived from an EMBL/GenBank/DDBJ whole genome shotgun (WGS) entry which is preliminary data.</text>
</comment>
<evidence type="ECO:0000313" key="2">
    <source>
        <dbReference type="EMBL" id="KAJ7720139.1"/>
    </source>
</evidence>